<evidence type="ECO:0000256" key="2">
    <source>
        <dbReference type="ARBA" id="ARBA00022723"/>
    </source>
</evidence>
<dbReference type="PROSITE" id="PS00194">
    <property type="entry name" value="THIOREDOXIN_1"/>
    <property type="match status" value="1"/>
</dbReference>
<organism evidence="7">
    <name type="scientific">hydrothermal vent metagenome</name>
    <dbReference type="NCBI Taxonomy" id="652676"/>
    <lineage>
        <taxon>unclassified sequences</taxon>
        <taxon>metagenomes</taxon>
        <taxon>ecological metagenomes</taxon>
    </lineage>
</organism>
<dbReference type="SUPFAM" id="SSF52833">
    <property type="entry name" value="Thioredoxin-like"/>
    <property type="match status" value="1"/>
</dbReference>
<dbReference type="GO" id="GO:0045454">
    <property type="term" value="P:cell redox homeostasis"/>
    <property type="evidence" value="ECO:0007669"/>
    <property type="project" value="TreeGrafter"/>
</dbReference>
<dbReference type="CDD" id="cd02947">
    <property type="entry name" value="TRX_family"/>
    <property type="match status" value="1"/>
</dbReference>
<proteinExistence type="predicted"/>
<dbReference type="Pfam" id="PF00085">
    <property type="entry name" value="Thioredoxin"/>
    <property type="match status" value="1"/>
</dbReference>
<dbReference type="InterPro" id="IPR049299">
    <property type="entry name" value="Thio2_N"/>
</dbReference>
<dbReference type="PANTHER" id="PTHR45663:SF11">
    <property type="entry name" value="GEO12009P1"/>
    <property type="match status" value="1"/>
</dbReference>
<keyword evidence="4" id="KW-1015">Disulfide bond</keyword>
<keyword evidence="1" id="KW-0813">Transport</keyword>
<name>A0A3B0U6Y4_9ZZZZ</name>
<dbReference type="Gene3D" id="2.30.30.380">
    <property type="entry name" value="Zn-finger domain of Sec23/24"/>
    <property type="match status" value="1"/>
</dbReference>
<keyword evidence="3" id="KW-0249">Electron transport</keyword>
<dbReference type="FunFam" id="3.40.30.10:FF:000001">
    <property type="entry name" value="Thioredoxin"/>
    <property type="match status" value="1"/>
</dbReference>
<dbReference type="Gene3D" id="3.40.30.10">
    <property type="entry name" value="Glutaredoxin"/>
    <property type="match status" value="1"/>
</dbReference>
<gene>
    <name evidence="7" type="ORF">MNBD_ALPHA12-2011</name>
</gene>
<evidence type="ECO:0000256" key="4">
    <source>
        <dbReference type="ARBA" id="ARBA00023157"/>
    </source>
</evidence>
<reference evidence="7" key="1">
    <citation type="submission" date="2018-06" db="EMBL/GenBank/DDBJ databases">
        <authorList>
            <person name="Zhirakovskaya E."/>
        </authorList>
    </citation>
    <scope>NUCLEOTIDE SEQUENCE</scope>
</reference>
<evidence type="ECO:0000256" key="1">
    <source>
        <dbReference type="ARBA" id="ARBA00022448"/>
    </source>
</evidence>
<dbReference type="NCBIfam" id="NF008229">
    <property type="entry name" value="PRK10996.1"/>
    <property type="match status" value="1"/>
</dbReference>
<evidence type="ECO:0000259" key="6">
    <source>
        <dbReference type="PROSITE" id="PS51352"/>
    </source>
</evidence>
<dbReference type="InterPro" id="IPR005746">
    <property type="entry name" value="Thioredoxin"/>
</dbReference>
<sequence>MSSNTQTVRIVCPHCNAVNRWPEDKLANYAQAKCGKCHQPLFDGHPFALDASSFKRHASKSDIPLLVDFWAEWCGPCKMMAPNFAAAAADLEPAVRLAKLDTEAEQSLAARYNIRSIPSLVLFKNGKEIARSAGAMDKASIISWTRQYL</sequence>
<dbReference type="AlphaFoldDB" id="A0A3B0U6Y4"/>
<accession>A0A3B0U6Y4</accession>
<evidence type="ECO:0000256" key="5">
    <source>
        <dbReference type="ARBA" id="ARBA00023284"/>
    </source>
</evidence>
<protein>
    <submittedName>
        <fullName evidence="7">Thioredoxin</fullName>
    </submittedName>
</protein>
<evidence type="ECO:0000313" key="7">
    <source>
        <dbReference type="EMBL" id="VAW21267.1"/>
    </source>
</evidence>
<evidence type="ECO:0000256" key="3">
    <source>
        <dbReference type="ARBA" id="ARBA00022982"/>
    </source>
</evidence>
<dbReference type="InterPro" id="IPR036249">
    <property type="entry name" value="Thioredoxin-like_sf"/>
</dbReference>
<dbReference type="Pfam" id="PF21352">
    <property type="entry name" value="Zn_ribbon_Thio2"/>
    <property type="match status" value="1"/>
</dbReference>
<dbReference type="PRINTS" id="PR00421">
    <property type="entry name" value="THIOREDOXIN"/>
</dbReference>
<dbReference type="PANTHER" id="PTHR45663">
    <property type="entry name" value="GEO12009P1"/>
    <property type="match status" value="1"/>
</dbReference>
<dbReference type="EMBL" id="UOEO01000163">
    <property type="protein sequence ID" value="VAW21267.1"/>
    <property type="molecule type" value="Genomic_DNA"/>
</dbReference>
<dbReference type="PROSITE" id="PS51352">
    <property type="entry name" value="THIOREDOXIN_2"/>
    <property type="match status" value="1"/>
</dbReference>
<dbReference type="GO" id="GO:0005829">
    <property type="term" value="C:cytosol"/>
    <property type="evidence" value="ECO:0007669"/>
    <property type="project" value="TreeGrafter"/>
</dbReference>
<keyword evidence="2" id="KW-0479">Metal-binding</keyword>
<dbReference type="InterPro" id="IPR013766">
    <property type="entry name" value="Thioredoxin_domain"/>
</dbReference>
<dbReference type="GO" id="GO:0015035">
    <property type="term" value="F:protein-disulfide reductase activity"/>
    <property type="evidence" value="ECO:0007669"/>
    <property type="project" value="InterPro"/>
</dbReference>
<dbReference type="NCBIfam" id="TIGR01068">
    <property type="entry name" value="thioredoxin"/>
    <property type="match status" value="1"/>
</dbReference>
<dbReference type="InterPro" id="IPR017937">
    <property type="entry name" value="Thioredoxin_CS"/>
</dbReference>
<dbReference type="GO" id="GO:0046872">
    <property type="term" value="F:metal ion binding"/>
    <property type="evidence" value="ECO:0007669"/>
    <property type="project" value="UniProtKB-KW"/>
</dbReference>
<keyword evidence="5" id="KW-0676">Redox-active center</keyword>
<feature type="domain" description="Thioredoxin" evidence="6">
    <location>
        <begin position="26"/>
        <end position="149"/>
    </location>
</feature>